<dbReference type="SUPFAM" id="SSF56059">
    <property type="entry name" value="Glutathione synthetase ATP-binding domain-like"/>
    <property type="match status" value="1"/>
</dbReference>
<proteinExistence type="inferred from homology"/>
<dbReference type="AlphaFoldDB" id="A0A445JLB3"/>
<keyword evidence="10" id="KW-0119">Carbohydrate metabolism</keyword>
<evidence type="ECO:0000259" key="14">
    <source>
        <dbReference type="Pfam" id="PF23229"/>
    </source>
</evidence>
<dbReference type="InterPro" id="IPR055495">
    <property type="entry name" value="CWD_DUF7067"/>
</dbReference>
<dbReference type="InterPro" id="IPR054481">
    <property type="entry name" value="GWD1_pHisD"/>
</dbReference>
<sequence>MYTPEQEKEEYEAARNELFEEVARGTSVQDLRAKLTKKTKAAEVKEPSVSETKTIPDELVQIQAFIRWEKAGKPNYSQEQQLMEFEEARKELLAELEKGASLDEIRKKITKGEIQTKVAKQLKTKKYFRAERIQRKKRDLVQLINRNVAENIVEQVIDAPKALTVIEHYANAREEYESGPVLNKTIYKLGDNDLLVLVTKDAGKIKVHLATDSKKPFTLHWAAETPFKAGSSSHPSYEVQSLDIEVDDDTFKGIPFVILSDGEWIKNNGSNFYIEFGGKKQIQKDFGDGKGTAKFLLNKIAEMESEAQKSFMHRFNIASDLIDEAKNAGQQGLAGILVWMRFMATRQLIWNKNYNVKPREISKAQDRLTDLLQDVYASYPQYREIVRMILSTVGRGGEGDVGQRIRDEILVIQRNNDCKGGMMEEWHQKLHNNTSPDDVVICQALIDYINSDFDIGVYWKTLNANGITKERLLSYDRAIHSEPNFRRDQKEGLLRDLGNYMRTLKAVHSGADLESAISNCMGYKSEGQGFMVGVQINPVPGLPNGFPELLEFVAEHVEEKNVEPLLEGLLEARQELQPSLSKSQSRLKDLIFLDVALDSTVRTAVERSYEELNNAGPEKIMYFISLVLENLALSSDDNEDLIYCLKGWDVALSMCKSKDTHWALYAKSVLDRTRLALTNKAHLYQEILQPSAEYLGSLLGVDRWAVEIFTEEIIRAGSAASLSTLLNRLDPVLRKTAHLGSWQVISPVETVGYVEVIDELLAVQNKSYERPTILIAKSVRGEEEIPDGTVAVLTPDMPDVLSHVSVRARNSKVCFATCFDPNILANLQENKGKLLRLKPTSADVVYSEVKEGELIDDKSTQLKDVGSVSPISLARKKFSGRYAVSSEEFTGEMVGAKSRNISYLKGKVASWIGIPTSVAIPFGVFEHVLSDKPNQAVAERVNNLKKKLIEGDFSVLKEIRETVLQLNAPSHLVEELKTKMKSSGMPWPGDEGEQQWEQAWIAIKKVWGSKWNERAYFSTRKVKLDHEYLSMAVLVQEVINADYAFVIHTTNPASGDSSEIYAEVVKGLGETLVGAYPGRALSFICKKRDLNSPQVLGYPSKPVGLFIRRSIIFRSDSNGEDLEGYAGAGLYDSVPMDEAEKVVLDYSSDKLILDGSFRQSILSSIARAGNEIEELYGTPQDIEGVIKDGKVYVVQTRPQM</sequence>
<dbReference type="EMBL" id="QZWG01000008">
    <property type="protein sequence ID" value="RZB99250.1"/>
    <property type="molecule type" value="Genomic_DNA"/>
</dbReference>
<dbReference type="InterPro" id="IPR002192">
    <property type="entry name" value="PPDK_AMP/ATP-bd"/>
</dbReference>
<dbReference type="PANTHER" id="PTHR46999">
    <property type="entry name" value="ALPHA-GLUCAN WATER DIKINASE 1, CHLOROPLASTIC-RELATED"/>
    <property type="match status" value="1"/>
</dbReference>
<comment type="subunit">
    <text evidence="3">Homodimer.</text>
</comment>
<dbReference type="Gene3D" id="3.30.470.20">
    <property type="entry name" value="ATP-grasp fold, B domain"/>
    <property type="match status" value="1"/>
</dbReference>
<evidence type="ECO:0000256" key="4">
    <source>
        <dbReference type="ARBA" id="ARBA00022679"/>
    </source>
</evidence>
<dbReference type="Pfam" id="PF01326">
    <property type="entry name" value="PPDK_N"/>
    <property type="match status" value="1"/>
</dbReference>
<feature type="domain" description="DUF7067" evidence="14">
    <location>
        <begin position="57"/>
        <end position="112"/>
    </location>
</feature>
<accession>A0A445JLB3</accession>
<keyword evidence="8" id="KW-0067">ATP-binding</keyword>
<feature type="domain" description="DUF7067" evidence="14">
    <location>
        <begin position="1"/>
        <end position="38"/>
    </location>
</feature>
<keyword evidence="16" id="KW-1185">Reference proteome</keyword>
<feature type="domain" description="Alpha-glucan water dikinase-like N-terminal Ig-like" evidence="13">
    <location>
        <begin position="222"/>
        <end position="276"/>
    </location>
</feature>
<evidence type="ECO:0000256" key="7">
    <source>
        <dbReference type="ARBA" id="ARBA00022777"/>
    </source>
</evidence>
<dbReference type="Gene3D" id="3.30.1490.20">
    <property type="entry name" value="ATP-grasp fold, A domain"/>
    <property type="match status" value="1"/>
</dbReference>
<feature type="domain" description="Pyruvate phosphate dikinase AMP/ATP-binding" evidence="11">
    <location>
        <begin position="998"/>
        <end position="1199"/>
    </location>
</feature>
<keyword evidence="7 15" id="KW-0418">Kinase</keyword>
<dbReference type="Pfam" id="PF23166">
    <property type="entry name" value="Ig_N_CWD1"/>
    <property type="match status" value="1"/>
</dbReference>
<evidence type="ECO:0000256" key="5">
    <source>
        <dbReference type="ARBA" id="ARBA00022723"/>
    </source>
</evidence>
<dbReference type="GO" id="GO:0016301">
    <property type="term" value="F:kinase activity"/>
    <property type="evidence" value="ECO:0007669"/>
    <property type="project" value="UniProtKB-KW"/>
</dbReference>
<protein>
    <submittedName>
        <fullName evidence="15">Alpha-glucan water dikinase, chloroplastic isoform B</fullName>
    </submittedName>
</protein>
<keyword evidence="6" id="KW-0547">Nucleotide-binding</keyword>
<dbReference type="InterPro" id="IPR056301">
    <property type="entry name" value="GWD-like_N_Ig"/>
</dbReference>
<dbReference type="PANTHER" id="PTHR46999:SF1">
    <property type="entry name" value="ALPHA-GLUCAN WATER DIKINASE 1, CHLOROPLASTIC"/>
    <property type="match status" value="1"/>
</dbReference>
<reference evidence="15 16" key="1">
    <citation type="submission" date="2018-09" db="EMBL/GenBank/DDBJ databases">
        <title>A high-quality reference genome of wild soybean provides a powerful tool to mine soybean genomes.</title>
        <authorList>
            <person name="Xie M."/>
            <person name="Chung C.Y.L."/>
            <person name="Li M.-W."/>
            <person name="Wong F.-L."/>
            <person name="Chan T.-F."/>
            <person name="Lam H.-M."/>
        </authorList>
    </citation>
    <scope>NUCLEOTIDE SEQUENCE [LARGE SCALE GENOMIC DNA]</scope>
    <source>
        <strain evidence="16">cv. W05</strain>
        <tissue evidence="15">Hypocotyl of etiolated seedlings</tissue>
    </source>
</reference>
<keyword evidence="5" id="KW-0479">Metal-binding</keyword>
<evidence type="ECO:0000256" key="6">
    <source>
        <dbReference type="ARBA" id="ARBA00022741"/>
    </source>
</evidence>
<comment type="similarity">
    <text evidence="2">Belongs to the PEP-utilizing enzyme family.</text>
</comment>
<dbReference type="GO" id="GO:0005524">
    <property type="term" value="F:ATP binding"/>
    <property type="evidence" value="ECO:0007669"/>
    <property type="project" value="UniProtKB-KW"/>
</dbReference>
<dbReference type="InterPro" id="IPR013815">
    <property type="entry name" value="ATP_grasp_subdomain_1"/>
</dbReference>
<gene>
    <name evidence="15" type="ORF">D0Y65_021932</name>
</gene>
<evidence type="ECO:0000256" key="2">
    <source>
        <dbReference type="ARBA" id="ARBA00007837"/>
    </source>
</evidence>
<dbReference type="GO" id="GO:0046872">
    <property type="term" value="F:metal ion binding"/>
    <property type="evidence" value="ECO:0007669"/>
    <property type="project" value="UniProtKB-KW"/>
</dbReference>
<dbReference type="Proteomes" id="UP000289340">
    <property type="component" value="Chromosome 8"/>
</dbReference>
<evidence type="ECO:0000259" key="11">
    <source>
        <dbReference type="Pfam" id="PF01326"/>
    </source>
</evidence>
<dbReference type="Pfam" id="PF23229">
    <property type="entry name" value="DUF7067"/>
    <property type="match status" value="2"/>
</dbReference>
<dbReference type="Pfam" id="PF22973">
    <property type="entry name" value="GWD1_pHisD"/>
    <property type="match status" value="1"/>
</dbReference>
<comment type="caution">
    <text evidence="15">The sequence shown here is derived from an EMBL/GenBank/DDBJ whole genome shotgun (WGS) entry which is preliminary data.</text>
</comment>
<comment type="cofactor">
    <cofactor evidence="1">
        <name>Mg(2+)</name>
        <dbReference type="ChEBI" id="CHEBI:18420"/>
    </cofactor>
</comment>
<evidence type="ECO:0000256" key="9">
    <source>
        <dbReference type="ARBA" id="ARBA00022842"/>
    </source>
</evidence>
<evidence type="ECO:0000259" key="12">
    <source>
        <dbReference type="Pfam" id="PF22973"/>
    </source>
</evidence>
<name>A0A445JLB3_GLYSO</name>
<evidence type="ECO:0000313" key="16">
    <source>
        <dbReference type="Proteomes" id="UP000289340"/>
    </source>
</evidence>
<evidence type="ECO:0000313" key="15">
    <source>
        <dbReference type="EMBL" id="RZB99250.1"/>
    </source>
</evidence>
<evidence type="ECO:0000256" key="3">
    <source>
        <dbReference type="ARBA" id="ARBA00011738"/>
    </source>
</evidence>
<evidence type="ECO:0000256" key="8">
    <source>
        <dbReference type="ARBA" id="ARBA00022840"/>
    </source>
</evidence>
<feature type="domain" description="Alpha-glucan water dikinase phosphohistidine-like" evidence="12">
    <location>
        <begin position="741"/>
        <end position="853"/>
    </location>
</feature>
<evidence type="ECO:0000256" key="1">
    <source>
        <dbReference type="ARBA" id="ARBA00001946"/>
    </source>
</evidence>
<keyword evidence="9" id="KW-0460">Magnesium</keyword>
<keyword evidence="4" id="KW-0808">Transferase</keyword>
<evidence type="ECO:0000259" key="13">
    <source>
        <dbReference type="Pfam" id="PF23166"/>
    </source>
</evidence>
<evidence type="ECO:0000256" key="10">
    <source>
        <dbReference type="ARBA" id="ARBA00023277"/>
    </source>
</evidence>
<organism evidence="15 16">
    <name type="scientific">Glycine soja</name>
    <name type="common">Wild soybean</name>
    <dbReference type="NCBI Taxonomy" id="3848"/>
    <lineage>
        <taxon>Eukaryota</taxon>
        <taxon>Viridiplantae</taxon>
        <taxon>Streptophyta</taxon>
        <taxon>Embryophyta</taxon>
        <taxon>Tracheophyta</taxon>
        <taxon>Spermatophyta</taxon>
        <taxon>Magnoliopsida</taxon>
        <taxon>eudicotyledons</taxon>
        <taxon>Gunneridae</taxon>
        <taxon>Pentapetalae</taxon>
        <taxon>rosids</taxon>
        <taxon>fabids</taxon>
        <taxon>Fabales</taxon>
        <taxon>Fabaceae</taxon>
        <taxon>Papilionoideae</taxon>
        <taxon>50 kb inversion clade</taxon>
        <taxon>NPAAA clade</taxon>
        <taxon>indigoferoid/millettioid clade</taxon>
        <taxon>Phaseoleae</taxon>
        <taxon>Glycine</taxon>
        <taxon>Glycine subgen. Soja</taxon>
    </lineage>
</organism>